<reference evidence="4" key="1">
    <citation type="submission" date="2025-08" db="UniProtKB">
        <authorList>
            <consortium name="RefSeq"/>
        </authorList>
    </citation>
    <scope>IDENTIFICATION</scope>
    <source>
        <tissue evidence="4">Testes</tissue>
    </source>
</reference>
<dbReference type="Gene3D" id="1.10.8.10">
    <property type="entry name" value="DNA helicase RuvA subunit, C-terminal domain"/>
    <property type="match status" value="3"/>
</dbReference>
<proteinExistence type="predicted"/>
<organism evidence="3 4">
    <name type="scientific">Saccoglossus kowalevskii</name>
    <name type="common">Acorn worm</name>
    <dbReference type="NCBI Taxonomy" id="10224"/>
    <lineage>
        <taxon>Eukaryota</taxon>
        <taxon>Metazoa</taxon>
        <taxon>Hemichordata</taxon>
        <taxon>Enteropneusta</taxon>
        <taxon>Harrimaniidae</taxon>
        <taxon>Saccoglossus</taxon>
    </lineage>
</organism>
<dbReference type="InterPro" id="IPR033864">
    <property type="entry name" value="UBA2_scUBP14-like"/>
</dbReference>
<dbReference type="CDD" id="cd14298">
    <property type="entry name" value="UBA2_scUBP14_like"/>
    <property type="match status" value="1"/>
</dbReference>
<name>A0ABM0MN33_SACKO</name>
<dbReference type="Pfam" id="PF00627">
    <property type="entry name" value="UBA"/>
    <property type="match status" value="2"/>
</dbReference>
<dbReference type="InterPro" id="IPR015940">
    <property type="entry name" value="UBA"/>
</dbReference>
<evidence type="ECO:0000259" key="2">
    <source>
        <dbReference type="PROSITE" id="PS50030"/>
    </source>
</evidence>
<dbReference type="SMART" id="SM00165">
    <property type="entry name" value="UBA"/>
    <property type="match status" value="3"/>
</dbReference>
<evidence type="ECO:0000256" key="1">
    <source>
        <dbReference type="SAM" id="MobiDB-lite"/>
    </source>
</evidence>
<dbReference type="InterPro" id="IPR039749">
    <property type="entry name" value="NUB1"/>
</dbReference>
<dbReference type="SUPFAM" id="SSF46934">
    <property type="entry name" value="UBA-like"/>
    <property type="match status" value="3"/>
</dbReference>
<accession>A0ABM0MN33</accession>
<feature type="domain" description="UBA" evidence="2">
    <location>
        <begin position="283"/>
        <end position="328"/>
    </location>
</feature>
<gene>
    <name evidence="4" type="primary">LOC100375234</name>
</gene>
<keyword evidence="3" id="KW-1185">Reference proteome</keyword>
<sequence>MTQNIKHQSQVMVICLSQSEVEARRQEQEVLNVQKTRQAAEVLTRREDDGSALYLQIADHNGKPINLPVAERKSLALAMTLNEKGRAALKRKQYGGALLLLLEADKEFRQCRSDILNAVDNYAVLCLDITWCYLCLKNINDLPDADARLKTSEQCLKRSYGQNFERLNAVKGDNSRELALFVRLYLLQGVVAFYQTQRNEAWLLLEKAQSIWRVLQVDVDKLNQVVSMGFTEAEARLGLRAAHGNIQSAVIKITDKREERKKIRKKEAEEKRRKKLSRKLGKTGDGKWVNVDSYETLISMGFCKSASSAALRQANNDINVAIQTLQEHPELLSLPDVEPSENKIPITDELISGVTALGFEIDLARRALERHHGNVERAINELIANGGILPDIPVPSTSSNKAAETSMETEEEKAAVNELVPDITDYEEDYLDLTLDEEGNLIEEYKAMILSLQ</sequence>
<dbReference type="InterPro" id="IPR009060">
    <property type="entry name" value="UBA-like_sf"/>
</dbReference>
<feature type="region of interest" description="Disordered" evidence="1">
    <location>
        <begin position="394"/>
        <end position="414"/>
    </location>
</feature>
<dbReference type="PANTHER" id="PTHR12948:SF3">
    <property type="entry name" value="NEDD8 ULTIMATE BUSTER 1"/>
    <property type="match status" value="1"/>
</dbReference>
<protein>
    <submittedName>
        <fullName evidence="4">NEDD8 ultimate buster 1-like</fullName>
    </submittedName>
</protein>
<dbReference type="CDD" id="cd14291">
    <property type="entry name" value="UBA1_NUB1_like"/>
    <property type="match status" value="1"/>
</dbReference>
<dbReference type="GeneID" id="100375234"/>
<dbReference type="PROSITE" id="PS50030">
    <property type="entry name" value="UBA"/>
    <property type="match status" value="3"/>
</dbReference>
<feature type="domain" description="UBA" evidence="2">
    <location>
        <begin position="216"/>
        <end position="256"/>
    </location>
</feature>
<dbReference type="PANTHER" id="PTHR12948">
    <property type="entry name" value="NEDD8 ULTIMATE BUSTER-1 BS4 PROTEIN"/>
    <property type="match status" value="1"/>
</dbReference>
<evidence type="ECO:0000313" key="3">
    <source>
        <dbReference type="Proteomes" id="UP000694865"/>
    </source>
</evidence>
<evidence type="ECO:0000313" key="4">
    <source>
        <dbReference type="RefSeq" id="XP_006821424.1"/>
    </source>
</evidence>
<dbReference type="Proteomes" id="UP000694865">
    <property type="component" value="Unplaced"/>
</dbReference>
<feature type="domain" description="UBA" evidence="2">
    <location>
        <begin position="345"/>
        <end position="385"/>
    </location>
</feature>
<dbReference type="RefSeq" id="XP_006821424.1">
    <property type="nucleotide sequence ID" value="XM_006821361.1"/>
</dbReference>